<reference evidence="3" key="1">
    <citation type="submission" date="2021-02" db="EMBL/GenBank/DDBJ databases">
        <authorList>
            <person name="Dougan E. K."/>
            <person name="Rhodes N."/>
            <person name="Thang M."/>
            <person name="Chan C."/>
        </authorList>
    </citation>
    <scope>NUCLEOTIDE SEQUENCE</scope>
</reference>
<dbReference type="Pfam" id="PF00012">
    <property type="entry name" value="HSP70"/>
    <property type="match status" value="1"/>
</dbReference>
<comment type="caution">
    <text evidence="3">The sequence shown here is derived from an EMBL/GenBank/DDBJ whole genome shotgun (WGS) entry which is preliminary data.</text>
</comment>
<proteinExistence type="predicted"/>
<dbReference type="Gene3D" id="2.60.34.10">
    <property type="entry name" value="Substrate Binding Domain Of DNAk, Chain A, domain 1"/>
    <property type="match status" value="1"/>
</dbReference>
<dbReference type="GO" id="GO:0005524">
    <property type="term" value="F:ATP binding"/>
    <property type="evidence" value="ECO:0007669"/>
    <property type="project" value="UniProtKB-KW"/>
</dbReference>
<dbReference type="EMBL" id="CAJNNV010030500">
    <property type="protein sequence ID" value="CAE8632686.1"/>
    <property type="molecule type" value="Genomic_DNA"/>
</dbReference>
<gene>
    <name evidence="3" type="ORF">PGLA1383_LOCUS48618</name>
</gene>
<accession>A0A813H4W6</accession>
<keyword evidence="4" id="KW-1185">Reference proteome</keyword>
<name>A0A813H4W6_POLGL</name>
<dbReference type="Proteomes" id="UP000654075">
    <property type="component" value="Unassembled WGS sequence"/>
</dbReference>
<organism evidence="3 4">
    <name type="scientific">Polarella glacialis</name>
    <name type="common">Dinoflagellate</name>
    <dbReference type="NCBI Taxonomy" id="89957"/>
    <lineage>
        <taxon>Eukaryota</taxon>
        <taxon>Sar</taxon>
        <taxon>Alveolata</taxon>
        <taxon>Dinophyceae</taxon>
        <taxon>Suessiales</taxon>
        <taxon>Suessiaceae</taxon>
        <taxon>Polarella</taxon>
    </lineage>
</organism>
<protein>
    <submittedName>
        <fullName evidence="3">Uncharacterized protein</fullName>
    </submittedName>
</protein>
<evidence type="ECO:0000256" key="2">
    <source>
        <dbReference type="ARBA" id="ARBA00022840"/>
    </source>
</evidence>
<dbReference type="GO" id="GO:0140662">
    <property type="term" value="F:ATP-dependent protein folding chaperone"/>
    <property type="evidence" value="ECO:0007669"/>
    <property type="project" value="InterPro"/>
</dbReference>
<evidence type="ECO:0000313" key="3">
    <source>
        <dbReference type="EMBL" id="CAE8632686.1"/>
    </source>
</evidence>
<dbReference type="SUPFAM" id="SSF100920">
    <property type="entry name" value="Heat shock protein 70kD (HSP70), peptide-binding domain"/>
    <property type="match status" value="1"/>
</dbReference>
<dbReference type="InterPro" id="IPR013126">
    <property type="entry name" value="Hsp_70_fam"/>
</dbReference>
<evidence type="ECO:0000313" key="4">
    <source>
        <dbReference type="Proteomes" id="UP000654075"/>
    </source>
</evidence>
<evidence type="ECO:0000256" key="1">
    <source>
        <dbReference type="ARBA" id="ARBA00022741"/>
    </source>
</evidence>
<keyword evidence="2" id="KW-0067">ATP-binding</keyword>
<feature type="non-terminal residue" evidence="3">
    <location>
        <position position="1"/>
    </location>
</feature>
<dbReference type="InterPro" id="IPR029047">
    <property type="entry name" value="HSP70_peptide-bd_sf"/>
</dbReference>
<keyword evidence="1" id="KW-0547">Nucleotide-binding</keyword>
<sequence>FLNNPVEHMTWKSMHGGGRQRLSSFQRALEIAFEIGIAATSWLPTAPRSGSSACWRRSVPRGVPRIEVIFDIEANDILAFGALNKSKVKSNFINNINEKSRLSQATIDRTVLKGNHFRGEDGFNKGKRRAMRGLESFRFPWRIALNELLRQDRRQEKTRAALQEILLRRTSSRSW</sequence>
<dbReference type="OrthoDB" id="2689792at2759"/>
<dbReference type="AlphaFoldDB" id="A0A813H4W6"/>